<accession>A0A162GQM9</accession>
<organism evidence="6 7">
    <name type="scientific">Bdellovibrio bacteriovorus</name>
    <dbReference type="NCBI Taxonomy" id="959"/>
    <lineage>
        <taxon>Bacteria</taxon>
        <taxon>Pseudomonadati</taxon>
        <taxon>Bdellovibrionota</taxon>
        <taxon>Bdellovibrionia</taxon>
        <taxon>Bdellovibrionales</taxon>
        <taxon>Pseudobdellovibrionaceae</taxon>
        <taxon>Bdellovibrio</taxon>
    </lineage>
</organism>
<evidence type="ECO:0000256" key="3">
    <source>
        <dbReference type="ARBA" id="ARBA00023002"/>
    </source>
</evidence>
<dbReference type="PANTHER" id="PTHR11592">
    <property type="entry name" value="GLUTATHIONE PEROXIDASE"/>
    <property type="match status" value="1"/>
</dbReference>
<feature type="active site" evidence="4">
    <location>
        <position position="37"/>
    </location>
</feature>
<sequence length="181" mass="20509">MSTSFYTFTMKNIRGENTPLENFKGKVALVVNVASECGLTPQYEGLEKIYEKYQEKGFAVLGFPANEFGAQEPGSNAEIQNFSLSKFGIKFPMFEKIVVKGDGQHPLYRFLIEKKPVATLKEGVNFEQQLKEYGIVREKKEDILWNFEKFLIGRDGEVIARFSPDITPEDPIIIQAIEAAL</sequence>
<dbReference type="PROSITE" id="PS51355">
    <property type="entry name" value="GLUTATHIONE_PEROXID_3"/>
    <property type="match status" value="1"/>
</dbReference>
<dbReference type="Proteomes" id="UP000075799">
    <property type="component" value="Unassembled WGS sequence"/>
</dbReference>
<dbReference type="AlphaFoldDB" id="A0A162GQM9"/>
<evidence type="ECO:0000256" key="4">
    <source>
        <dbReference type="PIRSR" id="PIRSR000303-1"/>
    </source>
</evidence>
<dbReference type="FunFam" id="3.40.30.10:FF:000010">
    <property type="entry name" value="Glutathione peroxidase"/>
    <property type="match status" value="1"/>
</dbReference>
<dbReference type="GO" id="GO:0004601">
    <property type="term" value="F:peroxidase activity"/>
    <property type="evidence" value="ECO:0007669"/>
    <property type="project" value="UniProtKB-KW"/>
</dbReference>
<dbReference type="RefSeq" id="WP_063205411.1">
    <property type="nucleotide sequence ID" value="NZ_LUKD01000001.1"/>
</dbReference>
<keyword evidence="2 5" id="KW-0575">Peroxidase</keyword>
<dbReference type="Pfam" id="PF00255">
    <property type="entry name" value="GSHPx"/>
    <property type="match status" value="1"/>
</dbReference>
<name>A0A162GQM9_BDEBC</name>
<dbReference type="PRINTS" id="PR01011">
    <property type="entry name" value="GLUTPROXDASE"/>
</dbReference>
<evidence type="ECO:0000313" key="6">
    <source>
        <dbReference type="EMBL" id="KYG68717.1"/>
    </source>
</evidence>
<keyword evidence="3 5" id="KW-0560">Oxidoreductase</keyword>
<dbReference type="CDD" id="cd00340">
    <property type="entry name" value="GSH_Peroxidase"/>
    <property type="match status" value="1"/>
</dbReference>
<dbReference type="PANTHER" id="PTHR11592:SF78">
    <property type="entry name" value="GLUTATHIONE PEROXIDASE"/>
    <property type="match status" value="1"/>
</dbReference>
<dbReference type="InterPro" id="IPR036249">
    <property type="entry name" value="Thioredoxin-like_sf"/>
</dbReference>
<dbReference type="GO" id="GO:0034599">
    <property type="term" value="P:cellular response to oxidative stress"/>
    <property type="evidence" value="ECO:0007669"/>
    <property type="project" value="TreeGrafter"/>
</dbReference>
<proteinExistence type="inferred from homology"/>
<gene>
    <name evidence="6" type="ORF">AZI87_05665</name>
</gene>
<dbReference type="OrthoDB" id="5292849at2"/>
<evidence type="ECO:0000313" key="7">
    <source>
        <dbReference type="Proteomes" id="UP000075799"/>
    </source>
</evidence>
<dbReference type="PIRSF" id="PIRSF000303">
    <property type="entry name" value="Glutathion_perox"/>
    <property type="match status" value="1"/>
</dbReference>
<evidence type="ECO:0000256" key="5">
    <source>
        <dbReference type="RuleBase" id="RU000499"/>
    </source>
</evidence>
<evidence type="ECO:0000256" key="2">
    <source>
        <dbReference type="ARBA" id="ARBA00022559"/>
    </source>
</evidence>
<evidence type="ECO:0000256" key="1">
    <source>
        <dbReference type="ARBA" id="ARBA00006926"/>
    </source>
</evidence>
<dbReference type="InterPro" id="IPR000889">
    <property type="entry name" value="Glutathione_peroxidase"/>
</dbReference>
<comment type="similarity">
    <text evidence="1 5">Belongs to the glutathione peroxidase family.</text>
</comment>
<dbReference type="SUPFAM" id="SSF52833">
    <property type="entry name" value="Thioredoxin-like"/>
    <property type="match status" value="1"/>
</dbReference>
<comment type="caution">
    <text evidence="6">The sequence shown here is derived from an EMBL/GenBank/DDBJ whole genome shotgun (WGS) entry which is preliminary data.</text>
</comment>
<reference evidence="6 7" key="1">
    <citation type="submission" date="2016-03" db="EMBL/GenBank/DDBJ databases">
        <authorList>
            <person name="Ploux O."/>
        </authorList>
    </citation>
    <scope>NUCLEOTIDE SEQUENCE [LARGE SCALE GENOMIC DNA]</scope>
    <source>
        <strain evidence="6 7">EC13</strain>
    </source>
</reference>
<dbReference type="EMBL" id="LUKD01000001">
    <property type="protein sequence ID" value="KYG68717.1"/>
    <property type="molecule type" value="Genomic_DNA"/>
</dbReference>
<dbReference type="Gene3D" id="3.40.30.10">
    <property type="entry name" value="Glutaredoxin"/>
    <property type="match status" value="1"/>
</dbReference>
<protein>
    <recommendedName>
        <fullName evidence="5">Glutathione peroxidase</fullName>
    </recommendedName>
</protein>